<feature type="transmembrane region" description="Helical" evidence="1">
    <location>
        <begin position="111"/>
        <end position="135"/>
    </location>
</feature>
<dbReference type="Proteomes" id="UP000178510">
    <property type="component" value="Unassembled WGS sequence"/>
</dbReference>
<evidence type="ECO:0000313" key="2">
    <source>
        <dbReference type="EMBL" id="OHA02409.1"/>
    </source>
</evidence>
<dbReference type="STRING" id="1802274.A3J58_01630"/>
<keyword evidence="1" id="KW-0812">Transmembrane</keyword>
<proteinExistence type="predicted"/>
<sequence>MVGYKGMETSPKNIVWLNICLTILILASYALFLGHKINLSTSDLGRHIQNGRMALTGHIITGTNFYSYTEPDFPALNHHWGSGVLFFLAWQAGGFTALHIFFIAISLATLLVFYLIAARSIGFAAASILALIALPLLAERTEIRPEVFSYLFCGLFFWILLRWRETRDWRLLTALPLLEILWVNLHIYFFLGPALIGAFLAENLFRAVLKKEKPSASLATTLSATVAVTLLNPFGIYGALAPFTIFENYGYRIAENQTVWFVEKILRSPNYTIVKIVSGMLGAMLIARLFWKRTGLSVAYILIAAAMSAMALLAIRNFTLFGFFFIPLAAHALAPLRAHFLKHARAYGAGTAIAIAFLMTPALFGQWQKYFPYWRGQGIGLEQGNRDAADFFRAQKLTGPVFNNYDIGGYLIFYLFPDERVFVDNRPEAYSVPFFIQTYIPMQEDDAVWQKELAKENFNVIFFSWRDATPWAQTFLVARIRDPLWAPVYADHDALILLKRTEKNKPVIDRFELPPETFSVIKPQP</sequence>
<protein>
    <recommendedName>
        <fullName evidence="4">Glycosyltransferase RgtA/B/C/D-like domain-containing protein</fullName>
    </recommendedName>
</protein>
<feature type="transmembrane region" description="Helical" evidence="1">
    <location>
        <begin position="183"/>
        <end position="205"/>
    </location>
</feature>
<keyword evidence="1" id="KW-1133">Transmembrane helix</keyword>
<keyword evidence="1" id="KW-0472">Membrane</keyword>
<evidence type="ECO:0008006" key="4">
    <source>
        <dbReference type="Google" id="ProtNLM"/>
    </source>
</evidence>
<feature type="transmembrane region" description="Helical" evidence="1">
    <location>
        <begin position="346"/>
        <end position="365"/>
    </location>
</feature>
<evidence type="ECO:0000313" key="3">
    <source>
        <dbReference type="Proteomes" id="UP000178510"/>
    </source>
</evidence>
<feature type="transmembrane region" description="Helical" evidence="1">
    <location>
        <begin position="147"/>
        <end position="163"/>
    </location>
</feature>
<feature type="transmembrane region" description="Helical" evidence="1">
    <location>
        <begin position="14"/>
        <end position="32"/>
    </location>
</feature>
<evidence type="ECO:0000256" key="1">
    <source>
        <dbReference type="SAM" id="Phobius"/>
    </source>
</evidence>
<feature type="transmembrane region" description="Helical" evidence="1">
    <location>
        <begin position="217"/>
        <end position="240"/>
    </location>
</feature>
<gene>
    <name evidence="2" type="ORF">A3J58_01630</name>
</gene>
<dbReference type="AlphaFoldDB" id="A0A1G2KVG5"/>
<feature type="transmembrane region" description="Helical" evidence="1">
    <location>
        <begin position="84"/>
        <end position="105"/>
    </location>
</feature>
<reference evidence="2 3" key="1">
    <citation type="journal article" date="2016" name="Nat. Commun.">
        <title>Thousands of microbial genomes shed light on interconnected biogeochemical processes in an aquifer system.</title>
        <authorList>
            <person name="Anantharaman K."/>
            <person name="Brown C.T."/>
            <person name="Hug L.A."/>
            <person name="Sharon I."/>
            <person name="Castelle C.J."/>
            <person name="Probst A.J."/>
            <person name="Thomas B.C."/>
            <person name="Singh A."/>
            <person name="Wilkins M.J."/>
            <person name="Karaoz U."/>
            <person name="Brodie E.L."/>
            <person name="Williams K.H."/>
            <person name="Hubbard S.S."/>
            <person name="Banfield J.F."/>
        </authorList>
    </citation>
    <scope>NUCLEOTIDE SEQUENCE [LARGE SCALE GENOMIC DNA]</scope>
</reference>
<comment type="caution">
    <text evidence="2">The sequence shown here is derived from an EMBL/GenBank/DDBJ whole genome shotgun (WGS) entry which is preliminary data.</text>
</comment>
<organism evidence="2 3">
    <name type="scientific">Candidatus Sungbacteria bacterium RIFCSPHIGHO2_02_FULL_52_23</name>
    <dbReference type="NCBI Taxonomy" id="1802274"/>
    <lineage>
        <taxon>Bacteria</taxon>
        <taxon>Candidatus Sungiibacteriota</taxon>
    </lineage>
</organism>
<feature type="transmembrane region" description="Helical" evidence="1">
    <location>
        <begin position="298"/>
        <end position="326"/>
    </location>
</feature>
<name>A0A1G2KVG5_9BACT</name>
<dbReference type="EMBL" id="MHQM01000048">
    <property type="protein sequence ID" value="OHA02409.1"/>
    <property type="molecule type" value="Genomic_DNA"/>
</dbReference>
<accession>A0A1G2KVG5</accession>